<name>A0AAW4WCX4_9FIRM</name>
<accession>A0AAW4WCX4</accession>
<evidence type="ECO:0000313" key="2">
    <source>
        <dbReference type="EMBL" id="MCC2241156.1"/>
    </source>
</evidence>
<keyword evidence="1" id="KW-0812">Transmembrane</keyword>
<sequence>MEKKADLKRMTWKQRIGFVWDYYRLVILAVVAVIILIGMTVHQYMTTKEDISQIVLVNAKSMPADEEPDFSEFMEQYGYDTAVQEVVVNDAYYVDLTSTDTSNLYSYQSLQTVIAGGGVDVLGADEMVFENLAQSGAIADLTQYFSKDELEQLKDYIFYVEDKDTGDTFAAGIRLGTGSWPVEHGYYEKECILGIALGSEHKEAAEQMFRYLLEKSNLD</sequence>
<keyword evidence="1" id="KW-0472">Membrane</keyword>
<dbReference type="Gene3D" id="3.40.190.10">
    <property type="entry name" value="Periplasmic binding protein-like II"/>
    <property type="match status" value="1"/>
</dbReference>
<protein>
    <recommendedName>
        <fullName evidence="4">Extracellular solute-binding protein</fullName>
    </recommendedName>
</protein>
<organism evidence="2 3">
    <name type="scientific">Roseburia amylophila</name>
    <dbReference type="NCBI Taxonomy" id="2981794"/>
    <lineage>
        <taxon>Bacteria</taxon>
        <taxon>Bacillati</taxon>
        <taxon>Bacillota</taxon>
        <taxon>Clostridia</taxon>
        <taxon>Lachnospirales</taxon>
        <taxon>Lachnospiraceae</taxon>
        <taxon>Roseburia</taxon>
    </lineage>
</organism>
<dbReference type="AlphaFoldDB" id="A0AAW4WCX4"/>
<dbReference type="Proteomes" id="UP001198893">
    <property type="component" value="Unassembled WGS sequence"/>
</dbReference>
<keyword evidence="1" id="KW-1133">Transmembrane helix</keyword>
<evidence type="ECO:0000256" key="1">
    <source>
        <dbReference type="SAM" id="Phobius"/>
    </source>
</evidence>
<dbReference type="EMBL" id="JAJEQW010000002">
    <property type="protein sequence ID" value="MCC2241156.1"/>
    <property type="molecule type" value="Genomic_DNA"/>
</dbReference>
<reference evidence="2" key="1">
    <citation type="submission" date="2021-10" db="EMBL/GenBank/DDBJ databases">
        <title>Anaerobic single-cell dispensing facilitates the cultivation of human gut bacteria.</title>
        <authorList>
            <person name="Afrizal A."/>
        </authorList>
    </citation>
    <scope>NUCLEOTIDE SEQUENCE</scope>
    <source>
        <strain evidence="2">CLA-AA-H204</strain>
    </source>
</reference>
<comment type="caution">
    <text evidence="2">The sequence shown here is derived from an EMBL/GenBank/DDBJ whole genome shotgun (WGS) entry which is preliminary data.</text>
</comment>
<evidence type="ECO:0008006" key="4">
    <source>
        <dbReference type="Google" id="ProtNLM"/>
    </source>
</evidence>
<feature type="transmembrane region" description="Helical" evidence="1">
    <location>
        <begin position="21"/>
        <end position="45"/>
    </location>
</feature>
<dbReference type="RefSeq" id="WP_227709570.1">
    <property type="nucleotide sequence ID" value="NZ_JAJEQW010000002.1"/>
</dbReference>
<proteinExistence type="predicted"/>
<gene>
    <name evidence="2" type="ORF">LKD47_02405</name>
</gene>
<evidence type="ECO:0000313" key="3">
    <source>
        <dbReference type="Proteomes" id="UP001198893"/>
    </source>
</evidence>